<feature type="compositionally biased region" description="Polar residues" evidence="1">
    <location>
        <begin position="1"/>
        <end position="12"/>
    </location>
</feature>
<dbReference type="Proteomes" id="UP000000377">
    <property type="component" value="Chromosome"/>
</dbReference>
<dbReference type="AlphaFoldDB" id="D7BSU8"/>
<evidence type="ECO:0000313" key="2">
    <source>
        <dbReference type="EMBL" id="ADI03125.1"/>
    </source>
</evidence>
<dbReference type="KEGG" id="sbh:SBI_00004"/>
<evidence type="ECO:0000256" key="1">
    <source>
        <dbReference type="SAM" id="MobiDB-lite"/>
    </source>
</evidence>
<accession>D7BSU8</accession>
<protein>
    <submittedName>
        <fullName evidence="2">Uncharacterized protein</fullName>
    </submittedName>
</protein>
<sequence>MQSRGMPSTTCSLPAGSEGLLGRRMGPDGGRRGIAETIRPLRPLEDVQSI</sequence>
<feature type="compositionally biased region" description="Basic and acidic residues" evidence="1">
    <location>
        <begin position="25"/>
        <end position="34"/>
    </location>
</feature>
<proteinExistence type="predicted"/>
<dbReference type="HOGENOM" id="CLU_3122998_0_0_11"/>
<organism evidence="2 3">
    <name type="scientific">Streptomyces bingchenggensis (strain BCW-1)</name>
    <dbReference type="NCBI Taxonomy" id="749414"/>
    <lineage>
        <taxon>Bacteria</taxon>
        <taxon>Bacillati</taxon>
        <taxon>Actinomycetota</taxon>
        <taxon>Actinomycetes</taxon>
        <taxon>Kitasatosporales</taxon>
        <taxon>Streptomycetaceae</taxon>
        <taxon>Streptomyces</taxon>
    </lineage>
</organism>
<reference evidence="2 3" key="1">
    <citation type="journal article" date="2010" name="J. Bacteriol.">
        <title>Genome sequence of the milbemycin-producing bacterium Streptomyces bingchenggensis.</title>
        <authorList>
            <person name="Wang X.J."/>
            <person name="Yan Y.J."/>
            <person name="Zhang B."/>
            <person name="An J."/>
            <person name="Wang J.J."/>
            <person name="Tian J."/>
            <person name="Jiang L."/>
            <person name="Chen Y.H."/>
            <person name="Huang S.X."/>
            <person name="Yin M."/>
            <person name="Zhang J."/>
            <person name="Gao A.L."/>
            <person name="Liu C.X."/>
            <person name="Zhu Z.X."/>
            <person name="Xiang W.S."/>
        </authorList>
    </citation>
    <scope>NUCLEOTIDE SEQUENCE [LARGE SCALE GENOMIC DNA]</scope>
    <source>
        <strain evidence="2 3">BCW-1</strain>
    </source>
</reference>
<dbReference type="EMBL" id="CP002047">
    <property type="protein sequence ID" value="ADI03125.1"/>
    <property type="molecule type" value="Genomic_DNA"/>
</dbReference>
<keyword evidence="3" id="KW-1185">Reference proteome</keyword>
<gene>
    <name evidence="2" type="ordered locus">SBI_00004</name>
</gene>
<evidence type="ECO:0000313" key="3">
    <source>
        <dbReference type="Proteomes" id="UP000000377"/>
    </source>
</evidence>
<feature type="region of interest" description="Disordered" evidence="1">
    <location>
        <begin position="1"/>
        <end position="50"/>
    </location>
</feature>
<name>D7BSU8_STRBB</name>